<name>A0ABU1FMQ2_9MICO</name>
<evidence type="ECO:0000313" key="3">
    <source>
        <dbReference type="Proteomes" id="UP001260072"/>
    </source>
</evidence>
<keyword evidence="1" id="KW-0812">Transmembrane</keyword>
<evidence type="ECO:0000313" key="2">
    <source>
        <dbReference type="EMBL" id="MDR5693033.1"/>
    </source>
</evidence>
<evidence type="ECO:0008006" key="4">
    <source>
        <dbReference type="Google" id="ProtNLM"/>
    </source>
</evidence>
<comment type="caution">
    <text evidence="2">The sequence shown here is derived from an EMBL/GenBank/DDBJ whole genome shotgun (WGS) entry which is preliminary data.</text>
</comment>
<dbReference type="EMBL" id="JAVKGS010000003">
    <property type="protein sequence ID" value="MDR5693033.1"/>
    <property type="molecule type" value="Genomic_DNA"/>
</dbReference>
<proteinExistence type="predicted"/>
<feature type="transmembrane region" description="Helical" evidence="1">
    <location>
        <begin position="93"/>
        <end position="113"/>
    </location>
</feature>
<keyword evidence="1" id="KW-0472">Membrane</keyword>
<dbReference type="RefSeq" id="WP_310521361.1">
    <property type="nucleotide sequence ID" value="NZ_BAABBS010000001.1"/>
</dbReference>
<feature type="transmembrane region" description="Helical" evidence="1">
    <location>
        <begin position="64"/>
        <end position="88"/>
    </location>
</feature>
<protein>
    <recommendedName>
        <fullName evidence="4">Major facilitator superfamily (MFS) profile domain-containing protein</fullName>
    </recommendedName>
</protein>
<keyword evidence="3" id="KW-1185">Reference proteome</keyword>
<reference evidence="3" key="1">
    <citation type="submission" date="2023-07" db="EMBL/GenBank/DDBJ databases">
        <title>Description of three actinobacteria isolated from air of manufacturing shop in a pharmaceutical factory.</title>
        <authorList>
            <person name="Zhang D.-F."/>
        </authorList>
    </citation>
    <scope>NUCLEOTIDE SEQUENCE [LARGE SCALE GENOMIC DNA]</scope>
    <source>
        <strain evidence="3">CCTCC AB 2011122</strain>
    </source>
</reference>
<organism evidence="2 3">
    <name type="scientific">Agromyces indicus</name>
    <dbReference type="NCBI Taxonomy" id="758919"/>
    <lineage>
        <taxon>Bacteria</taxon>
        <taxon>Bacillati</taxon>
        <taxon>Actinomycetota</taxon>
        <taxon>Actinomycetes</taxon>
        <taxon>Micrococcales</taxon>
        <taxon>Microbacteriaceae</taxon>
        <taxon>Agromyces</taxon>
    </lineage>
</organism>
<sequence length="123" mass="12696">MVETTPPGRRPVIVWDLVLTIVLLVLLAGGGLLLGFFAFLLLAFGGDSCGASSTCDYDVMTTGAFTAVGGVILVGFLALVGSIVLLVLRRIAFWVPLVGLVLMIAAFWIGASISSSGVRPISG</sequence>
<accession>A0ABU1FMQ2</accession>
<feature type="transmembrane region" description="Helical" evidence="1">
    <location>
        <begin position="12"/>
        <end position="44"/>
    </location>
</feature>
<evidence type="ECO:0000256" key="1">
    <source>
        <dbReference type="SAM" id="Phobius"/>
    </source>
</evidence>
<dbReference type="Proteomes" id="UP001260072">
    <property type="component" value="Unassembled WGS sequence"/>
</dbReference>
<keyword evidence="1" id="KW-1133">Transmembrane helix</keyword>
<gene>
    <name evidence="2" type="ORF">RH861_13250</name>
</gene>